<gene>
    <name evidence="2" type="ORF">Nepgr_020430</name>
</gene>
<keyword evidence="1" id="KW-0812">Transmembrane</keyword>
<keyword evidence="3" id="KW-1185">Reference proteome</keyword>
<comment type="caution">
    <text evidence="2">The sequence shown here is derived from an EMBL/GenBank/DDBJ whole genome shotgun (WGS) entry which is preliminary data.</text>
</comment>
<evidence type="ECO:0000256" key="1">
    <source>
        <dbReference type="SAM" id="Phobius"/>
    </source>
</evidence>
<protein>
    <submittedName>
        <fullName evidence="2">Uncharacterized protein</fullName>
    </submittedName>
</protein>
<evidence type="ECO:0000313" key="2">
    <source>
        <dbReference type="EMBL" id="GMH18589.1"/>
    </source>
</evidence>
<name>A0AAD3SXL5_NEPGR</name>
<organism evidence="2 3">
    <name type="scientific">Nepenthes gracilis</name>
    <name type="common">Slender pitcher plant</name>
    <dbReference type="NCBI Taxonomy" id="150966"/>
    <lineage>
        <taxon>Eukaryota</taxon>
        <taxon>Viridiplantae</taxon>
        <taxon>Streptophyta</taxon>
        <taxon>Embryophyta</taxon>
        <taxon>Tracheophyta</taxon>
        <taxon>Spermatophyta</taxon>
        <taxon>Magnoliopsida</taxon>
        <taxon>eudicotyledons</taxon>
        <taxon>Gunneridae</taxon>
        <taxon>Pentapetalae</taxon>
        <taxon>Caryophyllales</taxon>
        <taxon>Nepenthaceae</taxon>
        <taxon>Nepenthes</taxon>
    </lineage>
</organism>
<reference evidence="2" key="1">
    <citation type="submission" date="2023-05" db="EMBL/GenBank/DDBJ databases">
        <title>Nepenthes gracilis genome sequencing.</title>
        <authorList>
            <person name="Fukushima K."/>
        </authorList>
    </citation>
    <scope>NUCLEOTIDE SEQUENCE</scope>
    <source>
        <strain evidence="2">SING2019-196</strain>
    </source>
</reference>
<evidence type="ECO:0000313" key="3">
    <source>
        <dbReference type="Proteomes" id="UP001279734"/>
    </source>
</evidence>
<dbReference type="EMBL" id="BSYO01000019">
    <property type="protein sequence ID" value="GMH18589.1"/>
    <property type="molecule type" value="Genomic_DNA"/>
</dbReference>
<keyword evidence="1" id="KW-1133">Transmembrane helix</keyword>
<accession>A0AAD3SXL5</accession>
<proteinExistence type="predicted"/>
<sequence length="165" mass="18202">MPPNESGHDPAFPIVYLDYGAEDPTAVTRAFSAAFKYHVRGNEDELFARQAFFGGHRMARRPAGSEYGGCSDVVYAPGLLVLSLQLVLCAIAWACDWRSAPLDSFVLFFAMFITKMFFAGLGAGAFCFRALPGHREKPVLDSEESGRWMMNCVVVYLAIDAFRVA</sequence>
<dbReference type="AlphaFoldDB" id="A0AAD3SXL5"/>
<feature type="transmembrane region" description="Helical" evidence="1">
    <location>
        <begin position="105"/>
        <end position="128"/>
    </location>
</feature>
<feature type="transmembrane region" description="Helical" evidence="1">
    <location>
        <begin position="73"/>
        <end position="93"/>
    </location>
</feature>
<dbReference type="Proteomes" id="UP001279734">
    <property type="component" value="Unassembled WGS sequence"/>
</dbReference>
<keyword evidence="1" id="KW-0472">Membrane</keyword>